<comment type="cofactor">
    <cofactor evidence="1">
        <name>Fe cation</name>
        <dbReference type="ChEBI" id="CHEBI:24875"/>
    </cofactor>
</comment>
<evidence type="ECO:0000313" key="10">
    <source>
        <dbReference type="EMBL" id="KAF3001818.1"/>
    </source>
</evidence>
<feature type="region of interest" description="Disordered" evidence="8">
    <location>
        <begin position="11"/>
        <end position="32"/>
    </location>
</feature>
<dbReference type="Gene3D" id="2.102.10.10">
    <property type="entry name" value="Rieske [2Fe-2S] iron-sulphur domain"/>
    <property type="match status" value="1"/>
</dbReference>
<dbReference type="SUPFAM" id="SSF55961">
    <property type="entry name" value="Bet v1-like"/>
    <property type="match status" value="1"/>
</dbReference>
<evidence type="ECO:0000256" key="3">
    <source>
        <dbReference type="ARBA" id="ARBA00004866"/>
    </source>
</evidence>
<dbReference type="Pfam" id="PF00848">
    <property type="entry name" value="Ring_hydroxyl_A"/>
    <property type="match status" value="1"/>
</dbReference>
<keyword evidence="11" id="KW-1185">Reference proteome</keyword>
<dbReference type="EC" id="1.14.15.7" evidence="5"/>
<dbReference type="PANTHER" id="PTHR43756">
    <property type="entry name" value="CHOLINE MONOOXYGENASE, CHLOROPLASTIC"/>
    <property type="match status" value="1"/>
</dbReference>
<dbReference type="GO" id="GO:0019133">
    <property type="term" value="F:choline monooxygenase activity"/>
    <property type="evidence" value="ECO:0007669"/>
    <property type="project" value="UniProtKB-EC"/>
</dbReference>
<feature type="domain" description="Aromatic-ring-hydroxylating dioxygenase alpha subunit C-terminal" evidence="9">
    <location>
        <begin position="175"/>
        <end position="309"/>
    </location>
</feature>
<dbReference type="CDD" id="cd00680">
    <property type="entry name" value="RHO_alpha_C"/>
    <property type="match status" value="1"/>
</dbReference>
<evidence type="ECO:0000256" key="7">
    <source>
        <dbReference type="ARBA" id="ARBA00049097"/>
    </source>
</evidence>
<dbReference type="InterPro" id="IPR036922">
    <property type="entry name" value="Rieske_2Fe-2S_sf"/>
</dbReference>
<dbReference type="Proteomes" id="UP000801428">
    <property type="component" value="Unassembled WGS sequence"/>
</dbReference>
<evidence type="ECO:0000256" key="5">
    <source>
        <dbReference type="ARBA" id="ARBA00012763"/>
    </source>
</evidence>
<gene>
    <name evidence="10" type="ORF">E8E13_003231</name>
</gene>
<feature type="compositionally biased region" description="Polar residues" evidence="8">
    <location>
        <begin position="16"/>
        <end position="28"/>
    </location>
</feature>
<dbReference type="GO" id="GO:0051537">
    <property type="term" value="F:2 iron, 2 sulfur cluster binding"/>
    <property type="evidence" value="ECO:0007669"/>
    <property type="project" value="InterPro"/>
</dbReference>
<dbReference type="OrthoDB" id="426882at2759"/>
<comment type="pathway">
    <text evidence="3">Amine and polyamine biosynthesis; betaine biosynthesis via choline pathway; betaine aldehyde from choline (monooxygenase route): step 1/1.</text>
</comment>
<evidence type="ECO:0000256" key="2">
    <source>
        <dbReference type="ARBA" id="ARBA00002149"/>
    </source>
</evidence>
<comment type="catalytic activity">
    <reaction evidence="7">
        <text>choline + 2 reduced [2Fe-2S]-[ferredoxin] + O2 + 2 H(+) = betaine aldehyde hydrate + 2 oxidized [2Fe-2S]-[ferredoxin] + H2O</text>
        <dbReference type="Rhea" id="RHEA:17769"/>
        <dbReference type="Rhea" id="RHEA-COMP:10000"/>
        <dbReference type="Rhea" id="RHEA-COMP:10001"/>
        <dbReference type="ChEBI" id="CHEBI:15354"/>
        <dbReference type="ChEBI" id="CHEBI:15377"/>
        <dbReference type="ChEBI" id="CHEBI:15378"/>
        <dbReference type="ChEBI" id="CHEBI:15379"/>
        <dbReference type="ChEBI" id="CHEBI:15870"/>
        <dbReference type="ChEBI" id="CHEBI:33737"/>
        <dbReference type="ChEBI" id="CHEBI:33738"/>
        <dbReference type="EC" id="1.14.15.7"/>
    </reaction>
</comment>
<dbReference type="SUPFAM" id="SSF50022">
    <property type="entry name" value="ISP domain"/>
    <property type="match status" value="1"/>
</dbReference>
<dbReference type="GO" id="GO:0005506">
    <property type="term" value="F:iron ion binding"/>
    <property type="evidence" value="ECO:0007669"/>
    <property type="project" value="InterPro"/>
</dbReference>
<comment type="caution">
    <text evidence="10">The sequence shown here is derived from an EMBL/GenBank/DDBJ whole genome shotgun (WGS) entry which is preliminary data.</text>
</comment>
<reference evidence="10" key="1">
    <citation type="submission" date="2019-04" db="EMBL/GenBank/DDBJ databases">
        <title>Sequencing of skin fungus with MAO and IRED activity.</title>
        <authorList>
            <person name="Marsaioli A.J."/>
            <person name="Bonatto J.M.C."/>
            <person name="Reis Junior O."/>
        </authorList>
    </citation>
    <scope>NUCLEOTIDE SEQUENCE</scope>
    <source>
        <strain evidence="10">30M1</strain>
    </source>
</reference>
<evidence type="ECO:0000313" key="11">
    <source>
        <dbReference type="Proteomes" id="UP000801428"/>
    </source>
</evidence>
<comment type="function">
    <text evidence="2">Catalyzes the first step of the osmoprotectant glycine betaine synthesis.</text>
</comment>
<accession>A0A9P4TDW4</accession>
<dbReference type="InterPro" id="IPR015879">
    <property type="entry name" value="Ring_hydroxy_dOase_asu_C_dom"/>
</dbReference>
<dbReference type="AlphaFoldDB" id="A0A9P4TDW4"/>
<organism evidence="10 11">
    <name type="scientific">Curvularia kusanoi</name>
    <name type="common">Cochliobolus kusanoi</name>
    <dbReference type="NCBI Taxonomy" id="90978"/>
    <lineage>
        <taxon>Eukaryota</taxon>
        <taxon>Fungi</taxon>
        <taxon>Dikarya</taxon>
        <taxon>Ascomycota</taxon>
        <taxon>Pezizomycotina</taxon>
        <taxon>Dothideomycetes</taxon>
        <taxon>Pleosporomycetidae</taxon>
        <taxon>Pleosporales</taxon>
        <taxon>Pleosporineae</taxon>
        <taxon>Pleosporaceae</taxon>
        <taxon>Curvularia</taxon>
    </lineage>
</organism>
<protein>
    <recommendedName>
        <fullName evidence="6">Choline monooxygenase, chloroplastic</fullName>
        <ecNumber evidence="5">1.14.15.7</ecNumber>
    </recommendedName>
</protein>
<evidence type="ECO:0000259" key="9">
    <source>
        <dbReference type="Pfam" id="PF00848"/>
    </source>
</evidence>
<dbReference type="EMBL" id="SWKU01000012">
    <property type="protein sequence ID" value="KAF3001818.1"/>
    <property type="molecule type" value="Genomic_DNA"/>
</dbReference>
<evidence type="ECO:0000256" key="6">
    <source>
        <dbReference type="ARBA" id="ARBA00014931"/>
    </source>
</evidence>
<comment type="similarity">
    <text evidence="4">Belongs to the choline monooxygenase family.</text>
</comment>
<evidence type="ECO:0000256" key="4">
    <source>
        <dbReference type="ARBA" id="ARBA00010848"/>
    </source>
</evidence>
<evidence type="ECO:0000256" key="1">
    <source>
        <dbReference type="ARBA" id="ARBA00001962"/>
    </source>
</evidence>
<sequence>MSGLLGYFSWDKKKPNTPSAEEQPQKQQPVRALPASWYTSPDMYEFERRAIFADRWLFMTSTLRLPSPYTYVRYQFAGYDILIVRDQDGSIKALHNKSKTTKQILIDDTTQEAGGTFDPSSVSTSPEDVFPIHVHIDRNNFIWVNLDASATPSISFDQYFKDVDIQARYAPIDFTNYTLHHIYTLTTTYNWKAAADNFNECYHCPTTHPDIPSFLNLESFDSDLKDGHIQHACAPTQEQVELGVNVHSTYYFPNVSMTVGIHFLMIQHFFPHAADSTTCHYEIYKCRTSSDEEFHRIADMYERVMREDKVLWGC</sequence>
<proteinExistence type="inferred from homology"/>
<dbReference type="Gene3D" id="3.90.380.10">
    <property type="entry name" value="Naphthalene 1,2-dioxygenase Alpha Subunit, Chain A, domain 1"/>
    <property type="match status" value="3"/>
</dbReference>
<evidence type="ECO:0000256" key="8">
    <source>
        <dbReference type="SAM" id="MobiDB-lite"/>
    </source>
</evidence>
<dbReference type="InterPro" id="IPR001663">
    <property type="entry name" value="Rng_hydr_dOase-A"/>
</dbReference>
<name>A0A9P4TDW4_CURKU</name>
<dbReference type="PANTHER" id="PTHR43756:SF5">
    <property type="entry name" value="CHOLINE MONOOXYGENASE, CHLOROPLASTIC"/>
    <property type="match status" value="1"/>
</dbReference>